<sequence length="226" mass="26722">MSTNPSTSYTVDIPNVSIFDIMREKELMINERNYIIEDIQVEIAELRKQIRSEQAMVGTIDLKGCEQIRPRYVWRPYQKEISQQFSESFMPIAALEDQHEEIYYEQRRLENELYDLEIALNKKKAIFEDSRQIQDVQDDELTELKHATNSEYEALREFIESHAELKEQIDSAKEQRTFNEKESKILQMRRDQLDCRLQFIRVAFESEQKTGVLPLPAIPNGVQVIT</sequence>
<evidence type="ECO:0000313" key="3">
    <source>
        <dbReference type="Proteomes" id="UP000324800"/>
    </source>
</evidence>
<name>A0A5J4UQ53_9EUKA</name>
<comment type="caution">
    <text evidence="2">The sequence shown here is derived from an EMBL/GenBank/DDBJ whole genome shotgun (WGS) entry which is preliminary data.</text>
</comment>
<feature type="non-terminal residue" evidence="2">
    <location>
        <position position="226"/>
    </location>
</feature>
<keyword evidence="1" id="KW-0175">Coiled coil</keyword>
<evidence type="ECO:0000313" key="2">
    <source>
        <dbReference type="EMBL" id="KAA6371915.1"/>
    </source>
</evidence>
<gene>
    <name evidence="2" type="ORF">EZS28_032557</name>
</gene>
<accession>A0A5J4UQ53</accession>
<evidence type="ECO:0000256" key="1">
    <source>
        <dbReference type="SAM" id="Coils"/>
    </source>
</evidence>
<reference evidence="2 3" key="1">
    <citation type="submission" date="2019-03" db="EMBL/GenBank/DDBJ databases">
        <title>Single cell metagenomics reveals metabolic interactions within the superorganism composed of flagellate Streblomastix strix and complex community of Bacteroidetes bacteria on its surface.</title>
        <authorList>
            <person name="Treitli S.C."/>
            <person name="Kolisko M."/>
            <person name="Husnik F."/>
            <person name="Keeling P."/>
            <person name="Hampl V."/>
        </authorList>
    </citation>
    <scope>NUCLEOTIDE SEQUENCE [LARGE SCALE GENOMIC DNA]</scope>
    <source>
        <strain evidence="2">ST1C</strain>
    </source>
</reference>
<dbReference type="Proteomes" id="UP000324800">
    <property type="component" value="Unassembled WGS sequence"/>
</dbReference>
<dbReference type="AlphaFoldDB" id="A0A5J4UQ53"/>
<protein>
    <submittedName>
        <fullName evidence="2">Uncharacterized protein</fullName>
    </submittedName>
</protein>
<dbReference type="EMBL" id="SNRW01014052">
    <property type="protein sequence ID" value="KAA6371915.1"/>
    <property type="molecule type" value="Genomic_DNA"/>
</dbReference>
<organism evidence="2 3">
    <name type="scientific">Streblomastix strix</name>
    <dbReference type="NCBI Taxonomy" id="222440"/>
    <lineage>
        <taxon>Eukaryota</taxon>
        <taxon>Metamonada</taxon>
        <taxon>Preaxostyla</taxon>
        <taxon>Oxymonadida</taxon>
        <taxon>Streblomastigidae</taxon>
        <taxon>Streblomastix</taxon>
    </lineage>
</organism>
<proteinExistence type="predicted"/>
<feature type="coiled-coil region" evidence="1">
    <location>
        <begin position="155"/>
        <end position="182"/>
    </location>
</feature>